<comment type="caution">
    <text evidence="1">The sequence shown here is derived from an EMBL/GenBank/DDBJ whole genome shotgun (WGS) entry which is preliminary data.</text>
</comment>
<keyword evidence="2" id="KW-1185">Reference proteome</keyword>
<dbReference type="OrthoDB" id="3697691at2"/>
<reference evidence="1 2" key="1">
    <citation type="submission" date="2019-03" db="EMBL/GenBank/DDBJ databases">
        <title>Genomic Encyclopedia of Type Strains, Phase III (KMG-III): the genomes of soil and plant-associated and newly described type strains.</title>
        <authorList>
            <person name="Whitman W."/>
        </authorList>
    </citation>
    <scope>NUCLEOTIDE SEQUENCE [LARGE SCALE GENOMIC DNA]</scope>
    <source>
        <strain evidence="1 2">VKM Ac-2527</strain>
    </source>
</reference>
<organism evidence="1 2">
    <name type="scientific">Kribbella caucasensis</name>
    <dbReference type="NCBI Taxonomy" id="2512215"/>
    <lineage>
        <taxon>Bacteria</taxon>
        <taxon>Bacillati</taxon>
        <taxon>Actinomycetota</taxon>
        <taxon>Actinomycetes</taxon>
        <taxon>Propionibacteriales</taxon>
        <taxon>Kribbellaceae</taxon>
        <taxon>Kribbella</taxon>
    </lineage>
</organism>
<sequence length="127" mass="14114">MSTAFIYTGTYKVRDGRFEDARQKLAEHTEFIEANEPRLVAFHVFTDEAAGTVSIVQVHRDPESMEFHMKLVAEHIKAALNDYLGETVSTHVYGGAGAPIVDTIRQYDPDTNVVTEHLAGFTRTTAA</sequence>
<dbReference type="Gene3D" id="3.30.70.100">
    <property type="match status" value="1"/>
</dbReference>
<protein>
    <recommendedName>
        <fullName evidence="3">Quinol monooxygenase YgiN</fullName>
    </recommendedName>
</protein>
<dbReference type="RefSeq" id="WP_133799182.1">
    <property type="nucleotide sequence ID" value="NZ_SNWQ01000002.1"/>
</dbReference>
<dbReference type="InterPro" id="IPR011008">
    <property type="entry name" value="Dimeric_a/b-barrel"/>
</dbReference>
<gene>
    <name evidence="1" type="ORF">EV643_102650</name>
</gene>
<dbReference type="SUPFAM" id="SSF54909">
    <property type="entry name" value="Dimeric alpha+beta barrel"/>
    <property type="match status" value="1"/>
</dbReference>
<dbReference type="Proteomes" id="UP000295388">
    <property type="component" value="Unassembled WGS sequence"/>
</dbReference>
<evidence type="ECO:0008006" key="3">
    <source>
        <dbReference type="Google" id="ProtNLM"/>
    </source>
</evidence>
<accession>A0A4R6KMI9</accession>
<evidence type="ECO:0000313" key="1">
    <source>
        <dbReference type="EMBL" id="TDO52808.1"/>
    </source>
</evidence>
<evidence type="ECO:0000313" key="2">
    <source>
        <dbReference type="Proteomes" id="UP000295388"/>
    </source>
</evidence>
<dbReference type="AlphaFoldDB" id="A0A4R6KMI9"/>
<proteinExistence type="predicted"/>
<name>A0A4R6KMI9_9ACTN</name>
<dbReference type="EMBL" id="SNWQ01000002">
    <property type="protein sequence ID" value="TDO52808.1"/>
    <property type="molecule type" value="Genomic_DNA"/>
</dbReference>